<gene>
    <name evidence="1" type="ORF">HMPREF1076_03724</name>
</gene>
<sequence length="137" mass="15668">MHEKGHEQKPVVKPEFIHARTELEFKTIGQRPFFYVFSFCSNILPGLNFTLRRGNIGTVSPVRGFRPSRSVCFQRLKHPNPWSMMPLPSFNSSAITVCNASRCSRHSFCGTERRAAILFIRSALFIYPILPGLKKAR</sequence>
<dbReference type="HOGENOM" id="CLU_1863245_0_0_10"/>
<organism evidence="1 2">
    <name type="scientific">Parabacteroides goldsteinii CL02T12C30</name>
    <dbReference type="NCBI Taxonomy" id="999418"/>
    <lineage>
        <taxon>Bacteria</taxon>
        <taxon>Pseudomonadati</taxon>
        <taxon>Bacteroidota</taxon>
        <taxon>Bacteroidia</taxon>
        <taxon>Bacteroidales</taxon>
        <taxon>Tannerellaceae</taxon>
        <taxon>Parabacteroides</taxon>
    </lineage>
</organism>
<dbReference type="EMBL" id="AGZO01000026">
    <property type="protein sequence ID" value="EKN10917.1"/>
    <property type="molecule type" value="Genomic_DNA"/>
</dbReference>
<dbReference type="Proteomes" id="UP000006330">
    <property type="component" value="Unassembled WGS sequence"/>
</dbReference>
<protein>
    <submittedName>
        <fullName evidence="1">Uncharacterized protein</fullName>
    </submittedName>
</protein>
<comment type="caution">
    <text evidence="1">The sequence shown here is derived from an EMBL/GenBank/DDBJ whole genome shotgun (WGS) entry which is preliminary data.</text>
</comment>
<reference evidence="1 2" key="1">
    <citation type="submission" date="2012-02" db="EMBL/GenBank/DDBJ databases">
        <title>The Genome Sequence of Parabacteroides goldsteinii CL02T12C30.</title>
        <authorList>
            <consortium name="The Broad Institute Genome Sequencing Platform"/>
            <person name="Earl A."/>
            <person name="Ward D."/>
            <person name="Feldgarden M."/>
            <person name="Gevers D."/>
            <person name="Zitomersky N.L."/>
            <person name="Coyne M.J."/>
            <person name="Comstock L.E."/>
            <person name="Young S.K."/>
            <person name="Zeng Q."/>
            <person name="Gargeya S."/>
            <person name="Fitzgerald M."/>
            <person name="Haas B."/>
            <person name="Abouelleil A."/>
            <person name="Alvarado L."/>
            <person name="Arachchi H.M."/>
            <person name="Berlin A."/>
            <person name="Chapman S.B."/>
            <person name="Gearin G."/>
            <person name="Goldberg J."/>
            <person name="Griggs A."/>
            <person name="Gujja S."/>
            <person name="Hansen M."/>
            <person name="Heiman D."/>
            <person name="Howarth C."/>
            <person name="Larimer J."/>
            <person name="Lui A."/>
            <person name="MacDonald P.J.P."/>
            <person name="McCowen C."/>
            <person name="Montmayeur A."/>
            <person name="Murphy C."/>
            <person name="Neiman D."/>
            <person name="Pearson M."/>
            <person name="Priest M."/>
            <person name="Roberts A."/>
            <person name="Saif S."/>
            <person name="Shea T."/>
            <person name="Sisk P."/>
            <person name="Stolte C."/>
            <person name="Sykes S."/>
            <person name="Wortman J."/>
            <person name="Nusbaum C."/>
            <person name="Birren B."/>
        </authorList>
    </citation>
    <scope>NUCLEOTIDE SEQUENCE [LARGE SCALE GENOMIC DNA]</scope>
    <source>
        <strain evidence="1 2">CL02T12C30</strain>
    </source>
</reference>
<accession>K5YC01</accession>
<evidence type="ECO:0000313" key="2">
    <source>
        <dbReference type="Proteomes" id="UP000006330"/>
    </source>
</evidence>
<proteinExistence type="predicted"/>
<name>K5YC01_9BACT</name>
<dbReference type="AlphaFoldDB" id="K5YC01"/>
<evidence type="ECO:0000313" key="1">
    <source>
        <dbReference type="EMBL" id="EKN10917.1"/>
    </source>
</evidence>